<dbReference type="EMBL" id="AP027728">
    <property type="protein sequence ID" value="BDZ40406.1"/>
    <property type="molecule type" value="Genomic_DNA"/>
</dbReference>
<proteinExistence type="predicted"/>
<dbReference type="InterPro" id="IPR029050">
    <property type="entry name" value="Immunoprotect_excell_Ig-like"/>
</dbReference>
<sequence>MTSKLMPWGLTAVLLAGAWVLNAVALPDGSSEASFITRTTVGEAATTRNLTLTVTDVRAARTVTSASGWSADGTWLVVDVDAAARDSQYAARLGFAELIIGERTFRATERADTFYQQRLVTGVMRRGGLAFELPDDALTGTAALRLGIPPDARYDGLIEVPIDLDDIPIENEVALPETGWAR</sequence>
<keyword evidence="3" id="KW-1185">Reference proteome</keyword>
<dbReference type="Gene3D" id="2.60.40.1240">
    <property type="match status" value="1"/>
</dbReference>
<evidence type="ECO:0008006" key="4">
    <source>
        <dbReference type="Google" id="ProtNLM"/>
    </source>
</evidence>
<dbReference type="RefSeq" id="WP_286300929.1">
    <property type="nucleotide sequence ID" value="NZ_AP027728.1"/>
</dbReference>
<evidence type="ECO:0000256" key="1">
    <source>
        <dbReference type="ARBA" id="ARBA00022729"/>
    </source>
</evidence>
<dbReference type="Proteomes" id="UP001321543">
    <property type="component" value="Chromosome"/>
</dbReference>
<keyword evidence="1" id="KW-0732">Signal</keyword>
<name>A0ABN6X6T4_9MICO</name>
<evidence type="ECO:0000313" key="2">
    <source>
        <dbReference type="EMBL" id="BDZ40406.1"/>
    </source>
</evidence>
<evidence type="ECO:0000313" key="3">
    <source>
        <dbReference type="Proteomes" id="UP001321543"/>
    </source>
</evidence>
<gene>
    <name evidence="2" type="ORF">GCM10025863_30200</name>
</gene>
<reference evidence="3" key="1">
    <citation type="journal article" date="2019" name="Int. J. Syst. Evol. Microbiol.">
        <title>The Global Catalogue of Microorganisms (GCM) 10K type strain sequencing project: providing services to taxonomists for standard genome sequencing and annotation.</title>
        <authorList>
            <consortium name="The Broad Institute Genomics Platform"/>
            <consortium name="The Broad Institute Genome Sequencing Center for Infectious Disease"/>
            <person name="Wu L."/>
            <person name="Ma J."/>
        </authorList>
    </citation>
    <scope>NUCLEOTIDE SEQUENCE [LARGE SCALE GENOMIC DNA]</scope>
    <source>
        <strain evidence="3">NBRC 106310</strain>
    </source>
</reference>
<organism evidence="2 3">
    <name type="scientific">Microbacterium suwonense</name>
    <dbReference type="NCBI Taxonomy" id="683047"/>
    <lineage>
        <taxon>Bacteria</taxon>
        <taxon>Bacillati</taxon>
        <taxon>Actinomycetota</taxon>
        <taxon>Actinomycetes</taxon>
        <taxon>Micrococcales</taxon>
        <taxon>Microbacteriaceae</taxon>
        <taxon>Microbacterium</taxon>
    </lineage>
</organism>
<protein>
    <recommendedName>
        <fullName evidence="4">DUF4352 domain-containing protein</fullName>
    </recommendedName>
</protein>
<accession>A0ABN6X6T4</accession>